<keyword evidence="2" id="KW-1185">Reference proteome</keyword>
<dbReference type="EMBL" id="KB706612">
    <property type="protein sequence ID" value="EMR66604.1"/>
    <property type="molecule type" value="Genomic_DNA"/>
</dbReference>
<dbReference type="KEGG" id="ela:UCREL1_6385"/>
<evidence type="ECO:0000313" key="2">
    <source>
        <dbReference type="Proteomes" id="UP000012174"/>
    </source>
</evidence>
<dbReference type="HOGENOM" id="CLU_650575_0_0_1"/>
<accession>M7SJU7</accession>
<reference evidence="2" key="1">
    <citation type="journal article" date="2013" name="Genome Announc.">
        <title>Draft genome sequence of the grapevine dieback fungus Eutypa lata UCR-EL1.</title>
        <authorList>
            <person name="Blanco-Ulate B."/>
            <person name="Rolshausen P.E."/>
            <person name="Cantu D."/>
        </authorList>
    </citation>
    <scope>NUCLEOTIDE SEQUENCE [LARGE SCALE GENOMIC DNA]</scope>
    <source>
        <strain evidence="2">UCR-EL1</strain>
    </source>
</reference>
<name>M7SJU7_EUTLA</name>
<organism evidence="1 2">
    <name type="scientific">Eutypa lata (strain UCR-EL1)</name>
    <name type="common">Grapevine dieback disease fungus</name>
    <name type="synonym">Eutypa armeniacae</name>
    <dbReference type="NCBI Taxonomy" id="1287681"/>
    <lineage>
        <taxon>Eukaryota</taxon>
        <taxon>Fungi</taxon>
        <taxon>Dikarya</taxon>
        <taxon>Ascomycota</taxon>
        <taxon>Pezizomycotina</taxon>
        <taxon>Sordariomycetes</taxon>
        <taxon>Xylariomycetidae</taxon>
        <taxon>Xylariales</taxon>
        <taxon>Diatrypaceae</taxon>
        <taxon>Eutypa</taxon>
    </lineage>
</organism>
<dbReference type="Proteomes" id="UP000012174">
    <property type="component" value="Unassembled WGS sequence"/>
</dbReference>
<sequence length="410" mass="47707">MGGGDPLSAETNVKIMKEVGMISMHYLHALITNCPALYATFDQNQGDILFHILINTLGDALLYGFALYAANRVDWKAKWPMPSYDELIQDVHYFGRKYLDRTKAHFAFGTHELSFSMVCEMVAFHQTVASHVSAYTHDAGMFHQEHLFAIRTADYNQDALSSELTSTEIARVQRGFYIVEITRVLFPFCIDDDENYGGEHGERYKKDGLWNALWHHFAPWDNLLAMDIARWMEEAIGYGQGPDITDDNYRVYRAWLSRYGLSGFYILEDDNMRLSSLIHAHADLLWLPLRNLLYCRDVIGYSWLRLVRGDNIRSLDIAHLIRRFPERENGLRDRWFALLLDEVLRDEHRDSRLADFEFSAWWDRARFEAVFPESSRNILPEIEELEADAEGEVCDTDMEGDPDWCRQIGY</sequence>
<gene>
    <name evidence="1" type="ORF">UCREL1_6385</name>
</gene>
<proteinExistence type="predicted"/>
<evidence type="ECO:0000313" key="1">
    <source>
        <dbReference type="EMBL" id="EMR66604.1"/>
    </source>
</evidence>
<dbReference type="OMA" id="HALITNC"/>
<dbReference type="OrthoDB" id="4777313at2759"/>
<dbReference type="AlphaFoldDB" id="M7SJU7"/>
<protein>
    <submittedName>
        <fullName evidence="1">Uncharacterized protein</fullName>
    </submittedName>
</protein>